<organism evidence="1 2">
    <name type="scientific">Bauhinia variegata</name>
    <name type="common">Purple orchid tree</name>
    <name type="synonym">Phanera variegata</name>
    <dbReference type="NCBI Taxonomy" id="167791"/>
    <lineage>
        <taxon>Eukaryota</taxon>
        <taxon>Viridiplantae</taxon>
        <taxon>Streptophyta</taxon>
        <taxon>Embryophyta</taxon>
        <taxon>Tracheophyta</taxon>
        <taxon>Spermatophyta</taxon>
        <taxon>Magnoliopsida</taxon>
        <taxon>eudicotyledons</taxon>
        <taxon>Gunneridae</taxon>
        <taxon>Pentapetalae</taxon>
        <taxon>rosids</taxon>
        <taxon>fabids</taxon>
        <taxon>Fabales</taxon>
        <taxon>Fabaceae</taxon>
        <taxon>Cercidoideae</taxon>
        <taxon>Cercideae</taxon>
        <taxon>Bauhiniinae</taxon>
        <taxon>Bauhinia</taxon>
    </lineage>
</organism>
<accession>A0ACB9P5M2</accession>
<reference evidence="1 2" key="1">
    <citation type="journal article" date="2022" name="DNA Res.">
        <title>Chromosomal-level genome assembly of the orchid tree Bauhinia variegata (Leguminosae; Cercidoideae) supports the allotetraploid origin hypothesis of Bauhinia.</title>
        <authorList>
            <person name="Zhong Y."/>
            <person name="Chen Y."/>
            <person name="Zheng D."/>
            <person name="Pang J."/>
            <person name="Liu Y."/>
            <person name="Luo S."/>
            <person name="Meng S."/>
            <person name="Qian L."/>
            <person name="Wei D."/>
            <person name="Dai S."/>
            <person name="Zhou R."/>
        </authorList>
    </citation>
    <scope>NUCLEOTIDE SEQUENCE [LARGE SCALE GENOMIC DNA]</scope>
    <source>
        <strain evidence="1">BV-YZ2020</strain>
    </source>
</reference>
<evidence type="ECO:0000313" key="1">
    <source>
        <dbReference type="EMBL" id="KAI4343352.1"/>
    </source>
</evidence>
<name>A0ACB9P5M2_BAUVA</name>
<proteinExistence type="predicted"/>
<dbReference type="Proteomes" id="UP000828941">
    <property type="component" value="Chromosome 5"/>
</dbReference>
<sequence length="1818" mass="204257">MSENHVVEGLSEGYGGAGSGKQEIEGNRNENDYPPTALDPHEVSNSTNNHGAQLIEQLNEASQFSSNQIERSDPDNGVLGTEQGDPEDAKSIEDSAKDDMFVDCPDELSTLDVRQTDSKEEAEAGETEEKLEEDQALQQQSHFIEQANGVGGGSPTHQPEQLRHMLANTVSEKESIAREYQEERETLAQALLNLHYQLKALTGQQSVPYEAEVVVRNKEAQMADKPDIPLEEIINECLELASTSSEERSKTEATMRNFQSLLYTKDKEIEDLNTKITELSISNDVIQKSLEASSEIQLEKDPNVDNVIDTMVSSLATVVNQEQAFDNSIGGKIVHIAEGTSLLIKIYNQIRSEIDQLRHSFSEVGLDTTEEDYGTVLVSARFGLLELKRKEEELVEKLAQLEDEKQKMLEELDKERVMIGTLNSELGNIKAELEQEKTKCASTREKLSMAVTKGKALVQQRDSLKHSLADKSSELDKCMIELQDKSAALEAAVLTKEELVRSENMVASLQNSLLKSNTIIEQVEEILSQTEPDKLELLDIPARLRWLVDDRNVLKGVYLEFSKLRDALSLVDLPESVSSSDLETQMNWLRDSFHRVRNDVNVLQEEISSTEKAAHHRIDNLRASLLLELQEKDYLQSELTDLRYEYEDIVEKNHLISLEKDQIVEMLVELSGLNLEDEGTHQSSSDIFMIMNRCIQMIKEQGGPFSRSSHIDAELFERIQSLLYVRDQELTLYEDILEEEMLIQLDVNKLSNELKVTSEEILVLKEEKDSLQKDLERSEEKSGVLRDKLSMAVKKGKGLVQDRDNLISLLNEKNSEIEKLKIDLQKQEADVSEYRDHISRLSSNVESIPKLEADLLAVKNKRNQFEQFLLESNKMLQRVIESIDGIVLPVDSVFEEPVEKVKWLASYVSECNDAKLKAEQELHLVKEGSSILESKLEEVQATVKSLEQVLSSSENSISQLAEEKRDLELQKAEVEEELQKVKEEAAEFHATAISHEDALSRDISFLSIEKHQAEIGRTAAETELETVKEEAARQASKLAEASTAIKDLEDTLSQVENNLSILTEKYTADQVVKTNMENKLKKLKDESGYQASQLADASETIKSLEDALTKAQSEMSALEDANKSAKEEISSLNFKLNTCLDDLAGKKSSSESRSAELIGLLNDLWQLMKEDTVYVRAKDCFERKFESLRNMDLILSNTRDLIIGMIAKGPERQFIMEEDLHVRKAFPGDLENLDINLDNGEINDTDIDKIILLVGKIVKGFQLRNKLIADRFDDFSDSIDVFITPIRAKLLETETDITTISELVETLKEKVNTMEIYKEEKENAIAMLENDVALLLSACANATSELQTEVEKDFAVLGSITEVEKLNDHADSRAGHDHKNKYTETVQKLINATREAKNLIKHFEFKGKEAAATVDDLQNKLEEARATSEKVTEERDLNQNRISQLESDIQVLQSSCYELKNNLEGYHVLEEKLKEKEAEISSLHSTLSSKEQEAESSLLSASEVSVPFDKVDRIEISVIDSGEDLEPHTSAPVKKLFNIVDSVTTLHNQIKSLSHDKEELQSTLATQVLERKHLEEELENLNRNWEDSEKVKNELSGLIRALERILEMLGASDWAGDRKSAGLEVLIPELEKQVMAILLESENSKSKSQEFGSKLLASQEVVDELTTKVKLLEDSLQGRASQPEIVQERSLFEAPSLPAGSVISEVEEGSLGKKAISPVPSAAHVRNMRKGSSDHLELDIDVESDRLIHSADADEDKGHVFKSLNTSGLVPKQGKLIADRIDGIWVSGGRVLMSRPRARLGLIGYLLVLHIWLLGTIL</sequence>
<dbReference type="EMBL" id="CM039430">
    <property type="protein sequence ID" value="KAI4343352.1"/>
    <property type="molecule type" value="Genomic_DNA"/>
</dbReference>
<comment type="caution">
    <text evidence="1">The sequence shown here is derived from an EMBL/GenBank/DDBJ whole genome shotgun (WGS) entry which is preliminary data.</text>
</comment>
<protein>
    <submittedName>
        <fullName evidence="1">Uncharacterized protein</fullName>
    </submittedName>
</protein>
<gene>
    <name evidence="1" type="ORF">L6164_010713</name>
</gene>
<evidence type="ECO:0000313" key="2">
    <source>
        <dbReference type="Proteomes" id="UP000828941"/>
    </source>
</evidence>
<keyword evidence="2" id="KW-1185">Reference proteome</keyword>